<accession>B0D6J6</accession>
<dbReference type="Pfam" id="PF00179">
    <property type="entry name" value="UQ_con"/>
    <property type="match status" value="1"/>
</dbReference>
<evidence type="ECO:0000256" key="1">
    <source>
        <dbReference type="ARBA" id="ARBA00022786"/>
    </source>
</evidence>
<dbReference type="KEGG" id="lbc:LACBIDRAFT_318352"/>
<dbReference type="InterPro" id="IPR050113">
    <property type="entry name" value="Ub_conjugating_enzyme"/>
</dbReference>
<dbReference type="EMBL" id="DS547098">
    <property type="protein sequence ID" value="EDR10197.1"/>
    <property type="molecule type" value="Genomic_DNA"/>
</dbReference>
<organism evidence="4">
    <name type="scientific">Laccaria bicolor (strain S238N-H82 / ATCC MYA-4686)</name>
    <name type="common">Bicoloured deceiver</name>
    <name type="synonym">Laccaria laccata var. bicolor</name>
    <dbReference type="NCBI Taxonomy" id="486041"/>
    <lineage>
        <taxon>Eukaryota</taxon>
        <taxon>Fungi</taxon>
        <taxon>Dikarya</taxon>
        <taxon>Basidiomycota</taxon>
        <taxon>Agaricomycotina</taxon>
        <taxon>Agaricomycetes</taxon>
        <taxon>Agaricomycetidae</taxon>
        <taxon>Agaricales</taxon>
        <taxon>Agaricineae</taxon>
        <taxon>Hydnangiaceae</taxon>
        <taxon>Laccaria</taxon>
    </lineage>
</organism>
<proteinExistence type="predicted"/>
<sequence>MTATNPPESVIARTAISLEYASLRHAGHCPMGMYVVPSTASLFLWDAVFFVHQGYYADAILKFNLTFPPNYPERPPTVQFVTDIFHPLISQDGTFSLFPRFRPWRPKEHHVFDVLHWVKAAFKRHALDQIQADDCSNKEAYRLYHESTQSFAALAVQSASLAQSESALFDTGHPSLGGKVSNEITFHKLSPDKLWRQRGKLGVGGWDDEKPSVSA</sequence>
<keyword evidence="4" id="KW-1185">Reference proteome</keyword>
<dbReference type="OrthoDB" id="5596422at2759"/>
<dbReference type="InterPro" id="IPR000608">
    <property type="entry name" value="UBC"/>
</dbReference>
<evidence type="ECO:0000259" key="2">
    <source>
        <dbReference type="PROSITE" id="PS50127"/>
    </source>
</evidence>
<reference evidence="3 4" key="1">
    <citation type="journal article" date="2008" name="Nature">
        <title>The genome of Laccaria bicolor provides insights into mycorrhizal symbiosis.</title>
        <authorList>
            <person name="Martin F."/>
            <person name="Aerts A."/>
            <person name="Ahren D."/>
            <person name="Brun A."/>
            <person name="Danchin E.G.J."/>
            <person name="Duchaussoy F."/>
            <person name="Gibon J."/>
            <person name="Kohler A."/>
            <person name="Lindquist E."/>
            <person name="Pereda V."/>
            <person name="Salamov A."/>
            <person name="Shapiro H.J."/>
            <person name="Wuyts J."/>
            <person name="Blaudez D."/>
            <person name="Buee M."/>
            <person name="Brokstein P."/>
            <person name="Canbaeck B."/>
            <person name="Cohen D."/>
            <person name="Courty P.E."/>
            <person name="Coutinho P.M."/>
            <person name="Delaruelle C."/>
            <person name="Detter J.C."/>
            <person name="Deveau A."/>
            <person name="DiFazio S."/>
            <person name="Duplessis S."/>
            <person name="Fraissinet-Tachet L."/>
            <person name="Lucic E."/>
            <person name="Frey-Klett P."/>
            <person name="Fourrey C."/>
            <person name="Feussner I."/>
            <person name="Gay G."/>
            <person name="Grimwood J."/>
            <person name="Hoegger P.J."/>
            <person name="Jain P."/>
            <person name="Kilaru S."/>
            <person name="Labbe J."/>
            <person name="Lin Y.C."/>
            <person name="Legue V."/>
            <person name="Le Tacon F."/>
            <person name="Marmeisse R."/>
            <person name="Melayah D."/>
            <person name="Montanini B."/>
            <person name="Muratet M."/>
            <person name="Nehls U."/>
            <person name="Niculita-Hirzel H."/>
            <person name="Oudot-Le Secq M.P."/>
            <person name="Peter M."/>
            <person name="Quesneville H."/>
            <person name="Rajashekar B."/>
            <person name="Reich M."/>
            <person name="Rouhier N."/>
            <person name="Schmutz J."/>
            <person name="Yin T."/>
            <person name="Chalot M."/>
            <person name="Henrissat B."/>
            <person name="Kuees U."/>
            <person name="Lucas S."/>
            <person name="Van de Peer Y."/>
            <person name="Podila G.K."/>
            <person name="Polle A."/>
            <person name="Pukkila P.J."/>
            <person name="Richardson P.M."/>
            <person name="Rouze P."/>
            <person name="Sanders I.R."/>
            <person name="Stajich J.E."/>
            <person name="Tunlid A."/>
            <person name="Tuskan G."/>
            <person name="Grigoriev I.V."/>
        </authorList>
    </citation>
    <scope>NUCLEOTIDE SEQUENCE [LARGE SCALE GENOMIC DNA]</scope>
    <source>
        <strain evidence="4">S238N-H82 / ATCC MYA-4686</strain>
    </source>
</reference>
<dbReference type="Proteomes" id="UP000001194">
    <property type="component" value="Unassembled WGS sequence"/>
</dbReference>
<keyword evidence="1" id="KW-0833">Ubl conjugation pathway</keyword>
<dbReference type="InParanoid" id="B0D6J6"/>
<gene>
    <name evidence="3" type="ORF">LACBIDRAFT_318352</name>
</gene>
<dbReference type="SMART" id="SM00212">
    <property type="entry name" value="UBCc"/>
    <property type="match status" value="1"/>
</dbReference>
<feature type="domain" description="UBC core" evidence="2">
    <location>
        <begin position="11"/>
        <end position="164"/>
    </location>
</feature>
<dbReference type="InterPro" id="IPR016135">
    <property type="entry name" value="UBQ-conjugating_enzyme/RWD"/>
</dbReference>
<dbReference type="CDD" id="cd23814">
    <property type="entry name" value="UEV_AKTIP"/>
    <property type="match status" value="1"/>
</dbReference>
<dbReference type="Gene3D" id="3.10.110.10">
    <property type="entry name" value="Ubiquitin Conjugating Enzyme"/>
    <property type="match status" value="1"/>
</dbReference>
<dbReference type="GeneID" id="6074778"/>
<dbReference type="HOGENOM" id="CLU_092140_0_0_1"/>
<name>B0D6J6_LACBS</name>
<dbReference type="AlphaFoldDB" id="B0D6J6"/>
<dbReference type="STRING" id="486041.B0D6J6"/>
<dbReference type="PROSITE" id="PS50127">
    <property type="entry name" value="UBC_2"/>
    <property type="match status" value="1"/>
</dbReference>
<dbReference type="PANTHER" id="PTHR24067">
    <property type="entry name" value="UBIQUITIN-CONJUGATING ENZYME E2"/>
    <property type="match status" value="1"/>
</dbReference>
<dbReference type="SUPFAM" id="SSF54495">
    <property type="entry name" value="UBC-like"/>
    <property type="match status" value="1"/>
</dbReference>
<dbReference type="RefSeq" id="XP_001879582.1">
    <property type="nucleotide sequence ID" value="XM_001879547.1"/>
</dbReference>
<evidence type="ECO:0000313" key="3">
    <source>
        <dbReference type="EMBL" id="EDR10197.1"/>
    </source>
</evidence>
<evidence type="ECO:0000313" key="4">
    <source>
        <dbReference type="Proteomes" id="UP000001194"/>
    </source>
</evidence>
<protein>
    <submittedName>
        <fullName evidence="3">Predicted protein</fullName>
    </submittedName>
</protein>